<dbReference type="Proteomes" id="UP000789759">
    <property type="component" value="Unassembled WGS sequence"/>
</dbReference>
<dbReference type="AlphaFoldDB" id="A0A9N9FPD2"/>
<evidence type="ECO:0000313" key="1">
    <source>
        <dbReference type="EMBL" id="CAG8547156.1"/>
    </source>
</evidence>
<sequence>MIDENSEQPGFAPGHSVCGVTQKQLLLDDRALEYCYTRTISYTNEITVDDSKRMSRVRLV</sequence>
<reference evidence="1" key="1">
    <citation type="submission" date="2021-06" db="EMBL/GenBank/DDBJ databases">
        <authorList>
            <person name="Kallberg Y."/>
            <person name="Tangrot J."/>
            <person name="Rosling A."/>
        </authorList>
    </citation>
    <scope>NUCLEOTIDE SEQUENCE</scope>
    <source>
        <strain evidence="1">FL966</strain>
    </source>
</reference>
<name>A0A9N9FPD2_9GLOM</name>
<keyword evidence="2" id="KW-1185">Reference proteome</keyword>
<comment type="caution">
    <text evidence="1">The sequence shown here is derived from an EMBL/GenBank/DDBJ whole genome shotgun (WGS) entry which is preliminary data.</text>
</comment>
<accession>A0A9N9FPD2</accession>
<evidence type="ECO:0000313" key="2">
    <source>
        <dbReference type="Proteomes" id="UP000789759"/>
    </source>
</evidence>
<gene>
    <name evidence="1" type="ORF">CPELLU_LOCUS4575</name>
</gene>
<protein>
    <submittedName>
        <fullName evidence="1">16555_t:CDS:1</fullName>
    </submittedName>
</protein>
<proteinExistence type="predicted"/>
<dbReference type="EMBL" id="CAJVQA010002428">
    <property type="protein sequence ID" value="CAG8547156.1"/>
    <property type="molecule type" value="Genomic_DNA"/>
</dbReference>
<organism evidence="1 2">
    <name type="scientific">Cetraspora pellucida</name>
    <dbReference type="NCBI Taxonomy" id="1433469"/>
    <lineage>
        <taxon>Eukaryota</taxon>
        <taxon>Fungi</taxon>
        <taxon>Fungi incertae sedis</taxon>
        <taxon>Mucoromycota</taxon>
        <taxon>Glomeromycotina</taxon>
        <taxon>Glomeromycetes</taxon>
        <taxon>Diversisporales</taxon>
        <taxon>Gigasporaceae</taxon>
        <taxon>Cetraspora</taxon>
    </lineage>
</organism>